<dbReference type="Gene3D" id="1.20.120.1630">
    <property type="match status" value="1"/>
</dbReference>
<organism evidence="2 3">
    <name type="scientific">Actinomadura barringtoniae</name>
    <dbReference type="NCBI Taxonomy" id="1427535"/>
    <lineage>
        <taxon>Bacteria</taxon>
        <taxon>Bacillati</taxon>
        <taxon>Actinomycetota</taxon>
        <taxon>Actinomycetes</taxon>
        <taxon>Streptosporangiales</taxon>
        <taxon>Thermomonosporaceae</taxon>
        <taxon>Actinomadura</taxon>
    </lineage>
</organism>
<feature type="transmembrane region" description="Helical" evidence="1">
    <location>
        <begin position="29"/>
        <end position="48"/>
    </location>
</feature>
<accession>A0A939T5Q7</accession>
<dbReference type="InterPro" id="IPR010721">
    <property type="entry name" value="UstE-like"/>
</dbReference>
<reference evidence="2" key="1">
    <citation type="submission" date="2021-03" db="EMBL/GenBank/DDBJ databases">
        <authorList>
            <person name="Kanchanasin P."/>
            <person name="Saeng-In P."/>
            <person name="Phongsopitanun W."/>
            <person name="Yuki M."/>
            <person name="Kudo T."/>
            <person name="Ohkuma M."/>
            <person name="Tanasupawat S."/>
        </authorList>
    </citation>
    <scope>NUCLEOTIDE SEQUENCE</scope>
    <source>
        <strain evidence="2">GKU 128</strain>
    </source>
</reference>
<dbReference type="PROSITE" id="PS50244">
    <property type="entry name" value="S5A_REDUCTASE"/>
    <property type="match status" value="1"/>
</dbReference>
<dbReference type="RefSeq" id="WP_208258796.1">
    <property type="nucleotide sequence ID" value="NZ_JAGEOJ010000011.1"/>
</dbReference>
<dbReference type="EMBL" id="JAGEOJ010000011">
    <property type="protein sequence ID" value="MBO2450923.1"/>
    <property type="molecule type" value="Genomic_DNA"/>
</dbReference>
<dbReference type="Proteomes" id="UP000669179">
    <property type="component" value="Unassembled WGS sequence"/>
</dbReference>
<comment type="caution">
    <text evidence="2">The sequence shown here is derived from an EMBL/GenBank/DDBJ whole genome shotgun (WGS) entry which is preliminary data.</text>
</comment>
<feature type="transmembrane region" description="Helical" evidence="1">
    <location>
        <begin position="130"/>
        <end position="147"/>
    </location>
</feature>
<name>A0A939T5Q7_9ACTN</name>
<keyword evidence="1" id="KW-0472">Membrane</keyword>
<gene>
    <name evidence="2" type="ORF">J4573_27765</name>
</gene>
<feature type="transmembrane region" description="Helical" evidence="1">
    <location>
        <begin position="187"/>
        <end position="217"/>
    </location>
</feature>
<feature type="transmembrane region" description="Helical" evidence="1">
    <location>
        <begin position="105"/>
        <end position="123"/>
    </location>
</feature>
<dbReference type="GO" id="GO:0016020">
    <property type="term" value="C:membrane"/>
    <property type="evidence" value="ECO:0007669"/>
    <property type="project" value="TreeGrafter"/>
</dbReference>
<keyword evidence="1" id="KW-1133">Transmembrane helix</keyword>
<keyword evidence="3" id="KW-1185">Reference proteome</keyword>
<dbReference type="PANTHER" id="PTHR32251">
    <property type="entry name" value="3-OXO-5-ALPHA-STEROID 4-DEHYDROGENASE"/>
    <property type="match status" value="1"/>
</dbReference>
<feature type="transmembrane region" description="Helical" evidence="1">
    <location>
        <begin position="57"/>
        <end position="75"/>
    </location>
</feature>
<dbReference type="PANTHER" id="PTHR32251:SF17">
    <property type="entry name" value="STEROID 5-ALPHA REDUCTASE C-TERMINAL DOMAIN-CONTAINING PROTEIN"/>
    <property type="match status" value="1"/>
</dbReference>
<evidence type="ECO:0000256" key="1">
    <source>
        <dbReference type="SAM" id="Phobius"/>
    </source>
</evidence>
<sequence>MTYLACAVAVVILLATTWTAAVRLGRHSVIDVIWGLGFTVIALVAFVIGDGDTSRRLLVLALTAIWGVRLALHIARRSIGAGEDPRYERMLGRHPDPNTAAITRIYLPQGVVMYFVALPVMVAMGEDGGLGPLAWIGAAVWLVGFAFEAVGDWQLARFRADPDSKGKVLDTGLWRYTRHPNYFGDAVVWWGLFLIAAERWPGVLTLLSPIAMTYFLAGKTGKPLLEKQLTRTRPGYADYVERTSGFFPLPPKKH</sequence>
<evidence type="ECO:0000313" key="2">
    <source>
        <dbReference type="EMBL" id="MBO2450923.1"/>
    </source>
</evidence>
<keyword evidence="1" id="KW-0812">Transmembrane</keyword>
<protein>
    <submittedName>
        <fullName evidence="2">DUF1295 domain-containing protein</fullName>
    </submittedName>
</protein>
<evidence type="ECO:0000313" key="3">
    <source>
        <dbReference type="Proteomes" id="UP000669179"/>
    </source>
</evidence>
<proteinExistence type="predicted"/>
<dbReference type="AlphaFoldDB" id="A0A939T5Q7"/>
<dbReference type="Pfam" id="PF06966">
    <property type="entry name" value="DUF1295"/>
    <property type="match status" value="1"/>
</dbReference>